<gene>
    <name evidence="1" type="ORF">SAMN05421541_11870</name>
</gene>
<dbReference type="GO" id="GO:0016787">
    <property type="term" value="F:hydrolase activity"/>
    <property type="evidence" value="ECO:0007669"/>
    <property type="project" value="UniProtKB-KW"/>
</dbReference>
<dbReference type="InterPro" id="IPR032466">
    <property type="entry name" value="Metal_Hydrolase"/>
</dbReference>
<accession>A0A1I2KWX7</accession>
<protein>
    <submittedName>
        <fullName evidence="1">Predicted metal-dependent hydrolase, TIM-barrel fold</fullName>
    </submittedName>
</protein>
<evidence type="ECO:0000313" key="2">
    <source>
        <dbReference type="Proteomes" id="UP000199645"/>
    </source>
</evidence>
<dbReference type="Gene3D" id="3.20.20.140">
    <property type="entry name" value="Metal-dependent hydrolases"/>
    <property type="match status" value="1"/>
</dbReference>
<organism evidence="1 2">
    <name type="scientific">Actinoplanes philippinensis</name>
    <dbReference type="NCBI Taxonomy" id="35752"/>
    <lineage>
        <taxon>Bacteria</taxon>
        <taxon>Bacillati</taxon>
        <taxon>Actinomycetota</taxon>
        <taxon>Actinomycetes</taxon>
        <taxon>Micromonosporales</taxon>
        <taxon>Micromonosporaceae</taxon>
        <taxon>Actinoplanes</taxon>
    </lineage>
</organism>
<dbReference type="RefSeq" id="WP_093620884.1">
    <property type="nucleotide sequence ID" value="NZ_BOMT01000090.1"/>
</dbReference>
<keyword evidence="1" id="KW-0378">Hydrolase</keyword>
<evidence type="ECO:0000313" key="1">
    <source>
        <dbReference type="EMBL" id="SFF69551.1"/>
    </source>
</evidence>
<dbReference type="EMBL" id="FONV01000018">
    <property type="protein sequence ID" value="SFF69551.1"/>
    <property type="molecule type" value="Genomic_DNA"/>
</dbReference>
<dbReference type="OrthoDB" id="4456265at2"/>
<keyword evidence="2" id="KW-1185">Reference proteome</keyword>
<sequence>MRYDCHQHLWPPALVTALRERDALPYLRDWTLYLAGENPYRVDPAAHDVERRRAAEHADRVLVSLSSPLGIEHAPDGAELIDIWHASALGLPDPFHLWAAASVAEPDPAALTRVLREDRVAGLQLPATALGSPDALGHVAPLLEVLERSGKPLLVHPGPAPVEAGELPGWWPALVPYVAQMHRSWMAWHVAGRARHPTLRIAFVALAGLAPLHHERLAARGGPAFTPDPDVYYETSSYHSDAIAAVARVVGPAAVVHGSDRPYAEPLDPIAFHGGYFTANPSRLLQDPSSGTNHT</sequence>
<dbReference type="SUPFAM" id="SSF51556">
    <property type="entry name" value="Metallo-dependent hydrolases"/>
    <property type="match status" value="1"/>
</dbReference>
<name>A0A1I2KWX7_9ACTN</name>
<dbReference type="STRING" id="35752.SAMN05421541_11870"/>
<reference evidence="1 2" key="1">
    <citation type="submission" date="2016-10" db="EMBL/GenBank/DDBJ databases">
        <authorList>
            <person name="de Groot N.N."/>
        </authorList>
    </citation>
    <scope>NUCLEOTIDE SEQUENCE [LARGE SCALE GENOMIC DNA]</scope>
    <source>
        <strain evidence="1 2">DSM 43019</strain>
    </source>
</reference>
<proteinExistence type="predicted"/>
<dbReference type="Proteomes" id="UP000199645">
    <property type="component" value="Unassembled WGS sequence"/>
</dbReference>
<dbReference type="AlphaFoldDB" id="A0A1I2KWX7"/>